<evidence type="ECO:0000313" key="1">
    <source>
        <dbReference type="EMBL" id="EQC33839.1"/>
    </source>
</evidence>
<dbReference type="VEuPathDB" id="FungiDB:SDRG_08520"/>
<dbReference type="Proteomes" id="UP000030762">
    <property type="component" value="Unassembled WGS sequence"/>
</dbReference>
<dbReference type="EMBL" id="JH767157">
    <property type="protein sequence ID" value="EQC33839.1"/>
    <property type="molecule type" value="Genomic_DNA"/>
</dbReference>
<keyword evidence="2" id="KW-1185">Reference proteome</keyword>
<protein>
    <submittedName>
        <fullName evidence="1">Uncharacterized protein</fullName>
    </submittedName>
</protein>
<accession>T0Q7I9</accession>
<name>T0Q7I9_SAPDV</name>
<organism evidence="1 2">
    <name type="scientific">Saprolegnia diclina (strain VS20)</name>
    <dbReference type="NCBI Taxonomy" id="1156394"/>
    <lineage>
        <taxon>Eukaryota</taxon>
        <taxon>Sar</taxon>
        <taxon>Stramenopiles</taxon>
        <taxon>Oomycota</taxon>
        <taxon>Saprolegniomycetes</taxon>
        <taxon>Saprolegniales</taxon>
        <taxon>Saprolegniaceae</taxon>
        <taxon>Saprolegnia</taxon>
    </lineage>
</organism>
<dbReference type="GeneID" id="19949247"/>
<reference evidence="1 2" key="1">
    <citation type="submission" date="2012-04" db="EMBL/GenBank/DDBJ databases">
        <title>The Genome Sequence of Saprolegnia declina VS20.</title>
        <authorList>
            <consortium name="The Broad Institute Genome Sequencing Platform"/>
            <person name="Russ C."/>
            <person name="Nusbaum C."/>
            <person name="Tyler B."/>
            <person name="van West P."/>
            <person name="Dieguez-Uribeondo J."/>
            <person name="de Bruijn I."/>
            <person name="Tripathy S."/>
            <person name="Jiang R."/>
            <person name="Young S.K."/>
            <person name="Zeng Q."/>
            <person name="Gargeya S."/>
            <person name="Fitzgerald M."/>
            <person name="Haas B."/>
            <person name="Abouelleil A."/>
            <person name="Alvarado L."/>
            <person name="Arachchi H.M."/>
            <person name="Berlin A."/>
            <person name="Chapman S.B."/>
            <person name="Goldberg J."/>
            <person name="Griggs A."/>
            <person name="Gujja S."/>
            <person name="Hansen M."/>
            <person name="Howarth C."/>
            <person name="Imamovic A."/>
            <person name="Larimer J."/>
            <person name="McCowen C."/>
            <person name="Montmayeur A."/>
            <person name="Murphy C."/>
            <person name="Neiman D."/>
            <person name="Pearson M."/>
            <person name="Priest M."/>
            <person name="Roberts A."/>
            <person name="Saif S."/>
            <person name="Shea T."/>
            <person name="Sisk P."/>
            <person name="Sykes S."/>
            <person name="Wortman J."/>
            <person name="Nusbaum C."/>
            <person name="Birren B."/>
        </authorList>
    </citation>
    <scope>NUCLEOTIDE SEQUENCE [LARGE SCALE GENOMIC DNA]</scope>
    <source>
        <strain evidence="1 2">VS20</strain>
    </source>
</reference>
<proteinExistence type="predicted"/>
<sequence length="122" mass="14037">MADDDDIVLLACAMAIAAAALTIKDELIDDDLPDRKPQLRFVRPETSYLDYQDMQRDLLYDRGDLGDRVIYDIFRMDGASLHVLVAMATPYLPGRINPRDVEQFFLDKGFSTLHHYRTIVWS</sequence>
<evidence type="ECO:0000313" key="2">
    <source>
        <dbReference type="Proteomes" id="UP000030762"/>
    </source>
</evidence>
<gene>
    <name evidence="1" type="ORF">SDRG_08520</name>
</gene>
<dbReference type="AlphaFoldDB" id="T0Q7I9"/>
<dbReference type="InParanoid" id="T0Q7I9"/>
<dbReference type="RefSeq" id="XP_008612634.1">
    <property type="nucleotide sequence ID" value="XM_008614412.1"/>
</dbReference>